<evidence type="ECO:0000313" key="3">
    <source>
        <dbReference type="Proteomes" id="UP001321481"/>
    </source>
</evidence>
<dbReference type="Proteomes" id="UP001321481">
    <property type="component" value="Unassembled WGS sequence"/>
</dbReference>
<dbReference type="EMBL" id="JASJND010000001">
    <property type="protein sequence ID" value="MDJ1113201.1"/>
    <property type="molecule type" value="Genomic_DNA"/>
</dbReference>
<reference evidence="2 3" key="1">
    <citation type="submission" date="2023-05" db="EMBL/GenBank/DDBJ databases">
        <title>Microbacterium dauci sp.nov., Isolated from Carrot Rhizosphere Soil.</title>
        <authorList>
            <person name="Xiao Z."/>
            <person name="Zheng J."/>
        </authorList>
    </citation>
    <scope>NUCLEOTIDE SEQUENCE [LARGE SCALE GENOMIC DNA]</scope>
    <source>
        <strain evidence="2 3">LX3-4</strain>
    </source>
</reference>
<proteinExistence type="predicted"/>
<gene>
    <name evidence="2" type="ORF">QNI14_01905</name>
</gene>
<dbReference type="InterPro" id="IPR010359">
    <property type="entry name" value="IrrE_HExxH"/>
</dbReference>
<keyword evidence="3" id="KW-1185">Reference proteome</keyword>
<dbReference type="Pfam" id="PF06114">
    <property type="entry name" value="Peptidase_M78"/>
    <property type="match status" value="1"/>
</dbReference>
<evidence type="ECO:0000259" key="1">
    <source>
        <dbReference type="Pfam" id="PF06114"/>
    </source>
</evidence>
<feature type="domain" description="IrrE N-terminal-like" evidence="1">
    <location>
        <begin position="26"/>
        <end position="107"/>
    </location>
</feature>
<accession>A0ABT6ZAL3</accession>
<dbReference type="RefSeq" id="WP_283714492.1">
    <property type="nucleotide sequence ID" value="NZ_JASJND010000001.1"/>
</dbReference>
<organism evidence="2 3">
    <name type="scientific">Microbacterium dauci</name>
    <dbReference type="NCBI Taxonomy" id="3048008"/>
    <lineage>
        <taxon>Bacteria</taxon>
        <taxon>Bacillati</taxon>
        <taxon>Actinomycetota</taxon>
        <taxon>Actinomycetes</taxon>
        <taxon>Micrococcales</taxon>
        <taxon>Microbacteriaceae</taxon>
        <taxon>Microbacterium</taxon>
    </lineage>
</organism>
<comment type="caution">
    <text evidence="2">The sequence shown here is derived from an EMBL/GenBank/DDBJ whole genome shotgun (WGS) entry which is preliminary data.</text>
</comment>
<dbReference type="Gene3D" id="1.10.10.2910">
    <property type="match status" value="1"/>
</dbReference>
<protein>
    <submittedName>
        <fullName evidence="2">ImmA/IrrE family metallo-endopeptidase</fullName>
    </submittedName>
</protein>
<name>A0ABT6ZAL3_9MICO</name>
<sequence>MRFAASKGIAVHLAHLEPGVLGEWYEDEREIFVSLALSPDEQTFTIAHELGHAHHAHQCEGDRDAEDEADLYAAQLLIDPEIYAQLEQQGHHQHDIAEHFGVTIDALNLWMQRCLTKLRGVTYVRAKMGTRQWSHRTQVA</sequence>
<evidence type="ECO:0000313" key="2">
    <source>
        <dbReference type="EMBL" id="MDJ1113201.1"/>
    </source>
</evidence>